<dbReference type="AlphaFoldDB" id="A0A229R8M0"/>
<gene>
    <name evidence="1" type="ORF">CFP75_41350</name>
</gene>
<sequence>MKLSEQEAAWLEVRRYLEANRFDLGVDAQHEYVDHVKFFETPLLTVANWLPLSPIPLLGIDLQLRASQTTAGSSVDYGANLPLSLDNTTYQNYADVFQALAAPRAFQNRTTYRLEEAELTDTSRSRLAFSLGRYFDSLNTGEASAHEYAAARLGRGDGGIRKNIKDPCDLAQRPVNMAVSALTLKRTAGGEFEFFLHWRDPKKVGHAGGLYQVVPSGVFQAAGEEALHQTNDFSLLKFLARELAEELLGEAEINSDGSRALDYSEWGLFRKLQVSVDDGGARMWCVGLGVDPLTFATDLLAVLVFEHDAFADVFGEVTRENDEGRVLAAKRFDEATVSNLVRNERMQAAGAALLASAWHHRDTILSPS</sequence>
<organism evidence="1 2">
    <name type="scientific">Amycolatopsis alba DSM 44262</name>
    <dbReference type="NCBI Taxonomy" id="1125972"/>
    <lineage>
        <taxon>Bacteria</taxon>
        <taxon>Bacillati</taxon>
        <taxon>Actinomycetota</taxon>
        <taxon>Actinomycetes</taxon>
        <taxon>Pseudonocardiales</taxon>
        <taxon>Pseudonocardiaceae</taxon>
        <taxon>Amycolatopsis</taxon>
    </lineage>
</organism>
<proteinExistence type="predicted"/>
<comment type="caution">
    <text evidence="1">The sequence shown here is derived from an EMBL/GenBank/DDBJ whole genome shotgun (WGS) entry which is preliminary data.</text>
</comment>
<dbReference type="EMBL" id="NMQU01000179">
    <property type="protein sequence ID" value="OXM42791.1"/>
    <property type="molecule type" value="Genomic_DNA"/>
</dbReference>
<keyword evidence="2" id="KW-1185">Reference proteome</keyword>
<reference evidence="1 2" key="1">
    <citation type="submission" date="2017-07" db="EMBL/GenBank/DDBJ databases">
        <title>Amycolatopsis alba DSM 44262 Genome sequencing and assembly.</title>
        <authorList>
            <person name="Kaur N."/>
            <person name="Mayilraj S."/>
        </authorList>
    </citation>
    <scope>NUCLEOTIDE SEQUENCE [LARGE SCALE GENOMIC DNA]</scope>
    <source>
        <strain evidence="1 2">DSM 44262</strain>
    </source>
</reference>
<accession>A0A229R8M0</accession>
<dbReference type="RefSeq" id="WP_020629251.1">
    <property type="nucleotide sequence ID" value="NZ_KB913032.1"/>
</dbReference>
<evidence type="ECO:0000313" key="1">
    <source>
        <dbReference type="EMBL" id="OXM42791.1"/>
    </source>
</evidence>
<dbReference type="Proteomes" id="UP000215563">
    <property type="component" value="Unassembled WGS sequence"/>
</dbReference>
<dbReference type="OrthoDB" id="3831424at2"/>
<evidence type="ECO:0000313" key="2">
    <source>
        <dbReference type="Proteomes" id="UP000215563"/>
    </source>
</evidence>
<name>A0A229R8M0_AMYAL</name>
<protein>
    <submittedName>
        <fullName evidence="1">Transcriptional regulator</fullName>
    </submittedName>
</protein>